<dbReference type="HOGENOM" id="CLU_006842_16_1_1"/>
<keyword evidence="2" id="KW-0964">Secreted</keyword>
<dbReference type="InterPro" id="IPR018114">
    <property type="entry name" value="TRYPSIN_HIS"/>
</dbReference>
<keyword evidence="3" id="KW-0645">Protease</keyword>
<evidence type="ECO:0000256" key="3">
    <source>
        <dbReference type="ARBA" id="ARBA00022670"/>
    </source>
</evidence>
<dbReference type="KEGG" id="dya:Dyak_GE10050"/>
<keyword evidence="8" id="KW-1015">Disulfide bond</keyword>
<dbReference type="InterPro" id="IPR043504">
    <property type="entry name" value="Peptidase_S1_PA_chymotrypsin"/>
</dbReference>
<dbReference type="Gene3D" id="2.40.10.10">
    <property type="entry name" value="Trypsin-like serine proteases"/>
    <property type="match status" value="1"/>
</dbReference>
<dbReference type="SMART" id="SM00020">
    <property type="entry name" value="Tryp_SPc"/>
    <property type="match status" value="1"/>
</dbReference>
<evidence type="ECO:0000256" key="2">
    <source>
        <dbReference type="ARBA" id="ARBA00022525"/>
    </source>
</evidence>
<dbReference type="PANTHER" id="PTHR24260">
    <property type="match status" value="1"/>
</dbReference>
<keyword evidence="4 10" id="KW-0732">Signal</keyword>
<name>B4PTB1_DROYA</name>
<dbReference type="PANTHER" id="PTHR24260:SF147">
    <property type="entry name" value="EG:BACR7A4.3 PROTEIN-RELATED"/>
    <property type="match status" value="1"/>
</dbReference>
<dbReference type="PROSITE" id="PS00134">
    <property type="entry name" value="TRYPSIN_HIS"/>
    <property type="match status" value="1"/>
</dbReference>
<dbReference type="OrthoDB" id="6147874at2759"/>
<feature type="signal peptide" evidence="10">
    <location>
        <begin position="1"/>
        <end position="30"/>
    </location>
</feature>
<comment type="subcellular location">
    <subcellularLocation>
        <location evidence="1">Secreted</location>
    </subcellularLocation>
</comment>
<dbReference type="Pfam" id="PF00089">
    <property type="entry name" value="Trypsin"/>
    <property type="match status" value="1"/>
</dbReference>
<keyword evidence="5 12" id="KW-0378">Hydrolase</keyword>
<evidence type="ECO:0000256" key="5">
    <source>
        <dbReference type="ARBA" id="ARBA00022801"/>
    </source>
</evidence>
<evidence type="ECO:0000313" key="12">
    <source>
        <dbReference type="EMBL" id="EDW97610.2"/>
    </source>
</evidence>
<feature type="compositionally biased region" description="Pro residues" evidence="9">
    <location>
        <begin position="193"/>
        <end position="203"/>
    </location>
</feature>
<evidence type="ECO:0000256" key="4">
    <source>
        <dbReference type="ARBA" id="ARBA00022729"/>
    </source>
</evidence>
<feature type="region of interest" description="Disordered" evidence="9">
    <location>
        <begin position="181"/>
        <end position="245"/>
    </location>
</feature>
<dbReference type="InterPro" id="IPR051333">
    <property type="entry name" value="CLIP_Serine_Protease"/>
</dbReference>
<dbReference type="CDD" id="cd00190">
    <property type="entry name" value="Tryp_SPc"/>
    <property type="match status" value="1"/>
</dbReference>
<evidence type="ECO:0000256" key="10">
    <source>
        <dbReference type="SAM" id="SignalP"/>
    </source>
</evidence>
<evidence type="ECO:0000256" key="1">
    <source>
        <dbReference type="ARBA" id="ARBA00004613"/>
    </source>
</evidence>
<organism evidence="12 13">
    <name type="scientific">Drosophila yakuba</name>
    <name type="common">Fruit fly</name>
    <dbReference type="NCBI Taxonomy" id="7245"/>
    <lineage>
        <taxon>Eukaryota</taxon>
        <taxon>Metazoa</taxon>
        <taxon>Ecdysozoa</taxon>
        <taxon>Arthropoda</taxon>
        <taxon>Hexapoda</taxon>
        <taxon>Insecta</taxon>
        <taxon>Pterygota</taxon>
        <taxon>Neoptera</taxon>
        <taxon>Endopterygota</taxon>
        <taxon>Diptera</taxon>
        <taxon>Brachycera</taxon>
        <taxon>Muscomorpha</taxon>
        <taxon>Ephydroidea</taxon>
        <taxon>Drosophilidae</taxon>
        <taxon>Drosophila</taxon>
        <taxon>Sophophora</taxon>
    </lineage>
</organism>
<keyword evidence="7" id="KW-0865">Zymogen</keyword>
<dbReference type="GO" id="GO:0004252">
    <property type="term" value="F:serine-type endopeptidase activity"/>
    <property type="evidence" value="ECO:0007669"/>
    <property type="project" value="InterPro"/>
</dbReference>
<dbReference type="Proteomes" id="UP000002282">
    <property type="component" value="Chromosome 3R"/>
</dbReference>
<feature type="domain" description="Peptidase S1" evidence="11">
    <location>
        <begin position="266"/>
        <end position="512"/>
    </location>
</feature>
<evidence type="ECO:0000256" key="9">
    <source>
        <dbReference type="SAM" id="MobiDB-lite"/>
    </source>
</evidence>
<evidence type="ECO:0000256" key="8">
    <source>
        <dbReference type="ARBA" id="ARBA00023157"/>
    </source>
</evidence>
<dbReference type="FunFam" id="2.40.10.10:FF:000146">
    <property type="entry name" value="Serine protease 53"/>
    <property type="match status" value="1"/>
</dbReference>
<dbReference type="MEROPS" id="S01.A44"/>
<evidence type="ECO:0000313" key="13">
    <source>
        <dbReference type="Proteomes" id="UP000002282"/>
    </source>
</evidence>
<dbReference type="InterPro" id="IPR009003">
    <property type="entry name" value="Peptidase_S1_PA"/>
</dbReference>
<dbReference type="InterPro" id="IPR001254">
    <property type="entry name" value="Trypsin_dom"/>
</dbReference>
<dbReference type="SUPFAM" id="SSF50494">
    <property type="entry name" value="Trypsin-like serine proteases"/>
    <property type="match status" value="1"/>
</dbReference>
<feature type="chain" id="PRO_5006459172" description="Peptidase S1 domain-containing protein" evidence="10">
    <location>
        <begin position="31"/>
        <end position="513"/>
    </location>
</feature>
<proteinExistence type="predicted"/>
<dbReference type="EMBL" id="CM000160">
    <property type="protein sequence ID" value="EDW97610.2"/>
    <property type="molecule type" value="Genomic_DNA"/>
</dbReference>
<reference evidence="12 13" key="2">
    <citation type="journal article" date="2007" name="PLoS Biol.">
        <title>Principles of genome evolution in the Drosophila melanogaster species group.</title>
        <authorList>
            <person name="Ranz J.M."/>
            <person name="Maurin D."/>
            <person name="Chan Y.S."/>
            <person name="von Grotthuss M."/>
            <person name="Hillier L.W."/>
            <person name="Roote J."/>
            <person name="Ashburner M."/>
            <person name="Bergman C.M."/>
        </authorList>
    </citation>
    <scope>NUCLEOTIDE SEQUENCE [LARGE SCALE GENOMIC DNA]</scope>
    <source>
        <strain evidence="13">Tai18E2 / Tucson 14021-0261.01</strain>
    </source>
</reference>
<keyword evidence="13" id="KW-1185">Reference proteome</keyword>
<protein>
    <recommendedName>
        <fullName evidence="11">Peptidase S1 domain-containing protein</fullName>
    </recommendedName>
</protein>
<feature type="region of interest" description="Disordered" evidence="9">
    <location>
        <begin position="154"/>
        <end position="173"/>
    </location>
</feature>
<reference evidence="12 13" key="1">
    <citation type="journal article" date="2007" name="Nature">
        <title>Evolution of genes and genomes on the Drosophila phylogeny.</title>
        <authorList>
            <consortium name="Drosophila 12 Genomes Consortium"/>
            <person name="Clark A.G."/>
            <person name="Eisen M.B."/>
            <person name="Smith D.R."/>
            <person name="Bergman C.M."/>
            <person name="Oliver B."/>
            <person name="Markow T.A."/>
            <person name="Kaufman T.C."/>
            <person name="Kellis M."/>
            <person name="Gelbart W."/>
            <person name="Iyer V.N."/>
            <person name="Pollard D.A."/>
            <person name="Sackton T.B."/>
            <person name="Larracuente A.M."/>
            <person name="Singh N.D."/>
            <person name="Abad J.P."/>
            <person name="Abt D.N."/>
            <person name="Adryan B."/>
            <person name="Aguade M."/>
            <person name="Akashi H."/>
            <person name="Anderson W.W."/>
            <person name="Aquadro C.F."/>
            <person name="Ardell D.H."/>
            <person name="Arguello R."/>
            <person name="Artieri C.G."/>
            <person name="Barbash D.A."/>
            <person name="Barker D."/>
            <person name="Barsanti P."/>
            <person name="Batterham P."/>
            <person name="Batzoglou S."/>
            <person name="Begun D."/>
            <person name="Bhutkar A."/>
            <person name="Blanco E."/>
            <person name="Bosak S.A."/>
            <person name="Bradley R.K."/>
            <person name="Brand A.D."/>
            <person name="Brent M.R."/>
            <person name="Brooks A.N."/>
            <person name="Brown R.H."/>
            <person name="Butlin R.K."/>
            <person name="Caggese C."/>
            <person name="Calvi B.R."/>
            <person name="Bernardo de Carvalho A."/>
            <person name="Caspi A."/>
            <person name="Castrezana S."/>
            <person name="Celniker S.E."/>
            <person name="Chang J.L."/>
            <person name="Chapple C."/>
            <person name="Chatterji S."/>
            <person name="Chinwalla A."/>
            <person name="Civetta A."/>
            <person name="Clifton S.W."/>
            <person name="Comeron J.M."/>
            <person name="Costello J.C."/>
            <person name="Coyne J.A."/>
            <person name="Daub J."/>
            <person name="David R.G."/>
            <person name="Delcher A.L."/>
            <person name="Delehaunty K."/>
            <person name="Do C.B."/>
            <person name="Ebling H."/>
            <person name="Edwards K."/>
            <person name="Eickbush T."/>
            <person name="Evans J.D."/>
            <person name="Filipski A."/>
            <person name="Findeiss S."/>
            <person name="Freyhult E."/>
            <person name="Fulton L."/>
            <person name="Fulton R."/>
            <person name="Garcia A.C."/>
            <person name="Gardiner A."/>
            <person name="Garfield D.A."/>
            <person name="Garvin B.E."/>
            <person name="Gibson G."/>
            <person name="Gilbert D."/>
            <person name="Gnerre S."/>
            <person name="Godfrey J."/>
            <person name="Good R."/>
            <person name="Gotea V."/>
            <person name="Gravely B."/>
            <person name="Greenberg A.J."/>
            <person name="Griffiths-Jones S."/>
            <person name="Gross S."/>
            <person name="Guigo R."/>
            <person name="Gustafson E.A."/>
            <person name="Haerty W."/>
            <person name="Hahn M.W."/>
            <person name="Halligan D.L."/>
            <person name="Halpern A.L."/>
            <person name="Halter G.M."/>
            <person name="Han M.V."/>
            <person name="Heger A."/>
            <person name="Hillier L."/>
            <person name="Hinrichs A.S."/>
            <person name="Holmes I."/>
            <person name="Hoskins R.A."/>
            <person name="Hubisz M.J."/>
            <person name="Hultmark D."/>
            <person name="Huntley M.A."/>
            <person name="Jaffe D.B."/>
            <person name="Jagadeeshan S."/>
            <person name="Jeck W.R."/>
            <person name="Johnson J."/>
            <person name="Jones C.D."/>
            <person name="Jordan W.C."/>
            <person name="Karpen G.H."/>
            <person name="Kataoka E."/>
            <person name="Keightley P.D."/>
            <person name="Kheradpour P."/>
            <person name="Kirkness E.F."/>
            <person name="Koerich L.B."/>
            <person name="Kristiansen K."/>
            <person name="Kudrna D."/>
            <person name="Kulathinal R.J."/>
            <person name="Kumar S."/>
            <person name="Kwok R."/>
            <person name="Lander E."/>
            <person name="Langley C.H."/>
            <person name="Lapoint R."/>
            <person name="Lazzaro B.P."/>
            <person name="Lee S.J."/>
            <person name="Levesque L."/>
            <person name="Li R."/>
            <person name="Lin C.F."/>
            <person name="Lin M.F."/>
            <person name="Lindblad-Toh K."/>
            <person name="Llopart A."/>
            <person name="Long M."/>
            <person name="Low L."/>
            <person name="Lozovsky E."/>
            <person name="Lu J."/>
            <person name="Luo M."/>
            <person name="Machado C.A."/>
            <person name="Makalowski W."/>
            <person name="Marzo M."/>
            <person name="Matsuda M."/>
            <person name="Matzkin L."/>
            <person name="McAllister B."/>
            <person name="McBride C.S."/>
            <person name="McKernan B."/>
            <person name="McKernan K."/>
            <person name="Mendez-Lago M."/>
            <person name="Minx P."/>
            <person name="Mollenhauer M.U."/>
            <person name="Montooth K."/>
            <person name="Mount S.M."/>
            <person name="Mu X."/>
            <person name="Myers E."/>
            <person name="Negre B."/>
            <person name="Newfeld S."/>
            <person name="Nielsen R."/>
            <person name="Noor M.A."/>
            <person name="O'Grady P."/>
            <person name="Pachter L."/>
            <person name="Papaceit M."/>
            <person name="Parisi M.J."/>
            <person name="Parisi M."/>
            <person name="Parts L."/>
            <person name="Pedersen J.S."/>
            <person name="Pesole G."/>
            <person name="Phillippy A.M."/>
            <person name="Ponting C.P."/>
            <person name="Pop M."/>
            <person name="Porcelli D."/>
            <person name="Powell J.R."/>
            <person name="Prohaska S."/>
            <person name="Pruitt K."/>
            <person name="Puig M."/>
            <person name="Quesneville H."/>
            <person name="Ram K.R."/>
            <person name="Rand D."/>
            <person name="Rasmussen M.D."/>
            <person name="Reed L.K."/>
            <person name="Reenan R."/>
            <person name="Reily A."/>
            <person name="Remington K.A."/>
            <person name="Rieger T.T."/>
            <person name="Ritchie M.G."/>
            <person name="Robin C."/>
            <person name="Rogers Y.H."/>
            <person name="Rohde C."/>
            <person name="Rozas J."/>
            <person name="Rubenfield M.J."/>
            <person name="Ruiz A."/>
            <person name="Russo S."/>
            <person name="Salzberg S.L."/>
            <person name="Sanchez-Gracia A."/>
            <person name="Saranga D.J."/>
            <person name="Sato H."/>
            <person name="Schaeffer S.W."/>
            <person name="Schatz M.C."/>
            <person name="Schlenke T."/>
            <person name="Schwartz R."/>
            <person name="Segarra C."/>
            <person name="Singh R.S."/>
            <person name="Sirot L."/>
            <person name="Sirota M."/>
            <person name="Sisneros N.B."/>
            <person name="Smith C.D."/>
            <person name="Smith T.F."/>
            <person name="Spieth J."/>
            <person name="Stage D.E."/>
            <person name="Stark A."/>
            <person name="Stephan W."/>
            <person name="Strausberg R.L."/>
            <person name="Strempel S."/>
            <person name="Sturgill D."/>
            <person name="Sutton G."/>
            <person name="Sutton G.G."/>
            <person name="Tao W."/>
            <person name="Teichmann S."/>
            <person name="Tobari Y.N."/>
            <person name="Tomimura Y."/>
            <person name="Tsolas J.M."/>
            <person name="Valente V.L."/>
            <person name="Venter E."/>
            <person name="Venter J.C."/>
            <person name="Vicario S."/>
            <person name="Vieira F.G."/>
            <person name="Vilella A.J."/>
            <person name="Villasante A."/>
            <person name="Walenz B."/>
            <person name="Wang J."/>
            <person name="Wasserman M."/>
            <person name="Watts T."/>
            <person name="Wilson D."/>
            <person name="Wilson R.K."/>
            <person name="Wing R.A."/>
            <person name="Wolfner M.F."/>
            <person name="Wong A."/>
            <person name="Wong G.K."/>
            <person name="Wu C.I."/>
            <person name="Wu G."/>
            <person name="Yamamoto D."/>
            <person name="Yang H.P."/>
            <person name="Yang S.P."/>
            <person name="Yorke J.A."/>
            <person name="Yoshida K."/>
            <person name="Zdobnov E."/>
            <person name="Zhang P."/>
            <person name="Zhang Y."/>
            <person name="Zimin A.V."/>
            <person name="Baldwin J."/>
            <person name="Abdouelleil A."/>
            <person name="Abdulkadir J."/>
            <person name="Abebe A."/>
            <person name="Abera B."/>
            <person name="Abreu J."/>
            <person name="Acer S.C."/>
            <person name="Aftuck L."/>
            <person name="Alexander A."/>
            <person name="An P."/>
            <person name="Anderson E."/>
            <person name="Anderson S."/>
            <person name="Arachi H."/>
            <person name="Azer M."/>
            <person name="Bachantsang P."/>
            <person name="Barry A."/>
            <person name="Bayul T."/>
            <person name="Berlin A."/>
            <person name="Bessette D."/>
            <person name="Bloom T."/>
            <person name="Blye J."/>
            <person name="Boguslavskiy L."/>
            <person name="Bonnet C."/>
            <person name="Boukhgalter B."/>
            <person name="Bourzgui I."/>
            <person name="Brown A."/>
            <person name="Cahill P."/>
            <person name="Channer S."/>
            <person name="Cheshatsang Y."/>
            <person name="Chuda L."/>
            <person name="Citroen M."/>
            <person name="Collymore A."/>
            <person name="Cooke P."/>
            <person name="Costello M."/>
            <person name="D'Aco K."/>
            <person name="Daza R."/>
            <person name="De Haan G."/>
            <person name="DeGray S."/>
            <person name="DeMaso C."/>
            <person name="Dhargay N."/>
            <person name="Dooley K."/>
            <person name="Dooley E."/>
            <person name="Doricent M."/>
            <person name="Dorje P."/>
            <person name="Dorjee K."/>
            <person name="Dupes A."/>
            <person name="Elong R."/>
            <person name="Falk J."/>
            <person name="Farina A."/>
            <person name="Faro S."/>
            <person name="Ferguson D."/>
            <person name="Fisher S."/>
            <person name="Foley C.D."/>
            <person name="Franke A."/>
            <person name="Friedrich D."/>
            <person name="Gadbois L."/>
            <person name="Gearin G."/>
            <person name="Gearin C.R."/>
            <person name="Giannoukos G."/>
            <person name="Goode T."/>
            <person name="Graham J."/>
            <person name="Grandbois E."/>
            <person name="Grewal S."/>
            <person name="Gyaltsen K."/>
            <person name="Hafez N."/>
            <person name="Hagos B."/>
            <person name="Hall J."/>
            <person name="Henson C."/>
            <person name="Hollinger A."/>
            <person name="Honan T."/>
            <person name="Huard M.D."/>
            <person name="Hughes L."/>
            <person name="Hurhula B."/>
            <person name="Husby M.E."/>
            <person name="Kamat A."/>
            <person name="Kanga B."/>
            <person name="Kashin S."/>
            <person name="Khazanovich D."/>
            <person name="Kisner P."/>
            <person name="Lance K."/>
            <person name="Lara M."/>
            <person name="Lee W."/>
            <person name="Lennon N."/>
            <person name="Letendre F."/>
            <person name="LeVine R."/>
            <person name="Lipovsky A."/>
            <person name="Liu X."/>
            <person name="Liu J."/>
            <person name="Liu S."/>
            <person name="Lokyitsang T."/>
            <person name="Lokyitsang Y."/>
            <person name="Lubonja R."/>
            <person name="Lui A."/>
            <person name="MacDonald P."/>
            <person name="Magnisalis V."/>
            <person name="Maru K."/>
            <person name="Matthews C."/>
            <person name="McCusker W."/>
            <person name="McDonough S."/>
            <person name="Mehta T."/>
            <person name="Meldrim J."/>
            <person name="Meneus L."/>
            <person name="Mihai O."/>
            <person name="Mihalev A."/>
            <person name="Mihova T."/>
            <person name="Mittelman R."/>
            <person name="Mlenga V."/>
            <person name="Montmayeur A."/>
            <person name="Mulrain L."/>
            <person name="Navidi A."/>
            <person name="Naylor J."/>
            <person name="Negash T."/>
            <person name="Nguyen T."/>
            <person name="Nguyen N."/>
            <person name="Nicol R."/>
            <person name="Norbu C."/>
            <person name="Norbu N."/>
            <person name="Novod N."/>
            <person name="O'Neill B."/>
            <person name="Osman S."/>
            <person name="Markiewicz E."/>
            <person name="Oyono O.L."/>
            <person name="Patti C."/>
            <person name="Phunkhang P."/>
            <person name="Pierre F."/>
            <person name="Priest M."/>
            <person name="Raghuraman S."/>
            <person name="Rege F."/>
            <person name="Reyes R."/>
            <person name="Rise C."/>
            <person name="Rogov P."/>
            <person name="Ross K."/>
            <person name="Ryan E."/>
            <person name="Settipalli S."/>
            <person name="Shea T."/>
            <person name="Sherpa N."/>
            <person name="Shi L."/>
            <person name="Shih D."/>
            <person name="Sparrow T."/>
            <person name="Spaulding J."/>
            <person name="Stalker J."/>
            <person name="Stange-Thomann N."/>
            <person name="Stavropoulos S."/>
            <person name="Stone C."/>
            <person name="Strader C."/>
            <person name="Tesfaye S."/>
            <person name="Thomson T."/>
            <person name="Thoulutsang Y."/>
            <person name="Thoulutsang D."/>
            <person name="Topham K."/>
            <person name="Topping I."/>
            <person name="Tsamla T."/>
            <person name="Vassiliev H."/>
            <person name="Vo A."/>
            <person name="Wangchuk T."/>
            <person name="Wangdi T."/>
            <person name="Weiand M."/>
            <person name="Wilkinson J."/>
            <person name="Wilson A."/>
            <person name="Yadav S."/>
            <person name="Young G."/>
            <person name="Yu Q."/>
            <person name="Zembek L."/>
            <person name="Zhong D."/>
            <person name="Zimmer A."/>
            <person name="Zwirko Z."/>
            <person name="Jaffe D.B."/>
            <person name="Alvarez P."/>
            <person name="Brockman W."/>
            <person name="Butler J."/>
            <person name="Chin C."/>
            <person name="Gnerre S."/>
            <person name="Grabherr M."/>
            <person name="Kleber M."/>
            <person name="Mauceli E."/>
            <person name="MacCallum I."/>
        </authorList>
    </citation>
    <scope>NUCLEOTIDE SEQUENCE [LARGE SCALE GENOMIC DNA]</scope>
    <source>
        <strain evidence="13">Tai18E2 / Tucson 14021-0261.01</strain>
    </source>
</reference>
<evidence type="ECO:0000259" key="11">
    <source>
        <dbReference type="PROSITE" id="PS50240"/>
    </source>
</evidence>
<sequence length="513" mass="57677">MFRKRLVLAMSHLQLLGFLIAVLKISHISAQNLPYIQCPMIFRYLEYENQFIGHLKLVLDRTNTENVVRVELSQPGRDTPSSPGSLNFLEDQDSLRYRLSNNEPINYRIDFPTPGVVPKLTKVSVNGEVVCEARPFGAPSSRLTLSRTLGTSVPLSAIPPSQRTDHQWPQTPQRNYTVYEVEEETTQRRRPQQPTPRPRPQQPPTNQRPRPQPVPQLPQEPEFQTPARPPVRPSNPSAQVSKSYPQTIGQLSGICGREKIIQTPFIHNGIEVERGQLPWMAALFEHVGRDYNFLCGGTLISARTVISAAHCFRFGSRNLPGERTIVSLGRNSLDLFSSGATVGVSRLLIHEQYNPNLYTDADLALLQLSNHVDIGDYIKPICLWNENYLLELPSGHKSYVAGWGEDEKGNRNTRLAKMTDTDIITQWECRGNLSEESAKFITSHTICASNAQASGPCSGDSGGGLMLQEEDIWMLRGVVSAGQRMTNRCNLTLPVIYTDVAKHIEWLVRSMWF</sequence>
<accession>B4PTB1</accession>
<dbReference type="PROSITE" id="PS50240">
    <property type="entry name" value="TRYPSIN_DOM"/>
    <property type="match status" value="1"/>
</dbReference>
<keyword evidence="6" id="KW-0720">Serine protease</keyword>
<evidence type="ECO:0000256" key="7">
    <source>
        <dbReference type="ARBA" id="ARBA00023145"/>
    </source>
</evidence>
<evidence type="ECO:0000256" key="6">
    <source>
        <dbReference type="ARBA" id="ARBA00022825"/>
    </source>
</evidence>
<dbReference type="AlphaFoldDB" id="B4PTB1"/>
<dbReference type="eggNOG" id="KOG3627">
    <property type="taxonomic scope" value="Eukaryota"/>
</dbReference>
<dbReference type="GO" id="GO:0006508">
    <property type="term" value="P:proteolysis"/>
    <property type="evidence" value="ECO:0007669"/>
    <property type="project" value="UniProtKB-KW"/>
</dbReference>
<dbReference type="InterPro" id="IPR001314">
    <property type="entry name" value="Peptidase_S1A"/>
</dbReference>
<dbReference type="GO" id="GO:0005576">
    <property type="term" value="C:extracellular region"/>
    <property type="evidence" value="ECO:0007669"/>
    <property type="project" value="UniProtKB-SubCell"/>
</dbReference>
<dbReference type="Pfam" id="PF16030">
    <property type="entry name" value="GD_N"/>
    <property type="match status" value="1"/>
</dbReference>
<feature type="compositionally biased region" description="Polar residues" evidence="9">
    <location>
        <begin position="234"/>
        <end position="245"/>
    </location>
</feature>
<dbReference type="InterPro" id="IPR031986">
    <property type="entry name" value="GD_N"/>
</dbReference>
<gene>
    <name evidence="12" type="primary">Dyak\GE10050</name>
    <name evidence="12" type="synonym">dyak_GLEANR_10010</name>
    <name evidence="12" type="synonym">GE10050</name>
    <name evidence="12" type="ORF">Dyak_GE10050</name>
</gene>
<dbReference type="PRINTS" id="PR00722">
    <property type="entry name" value="CHYMOTRYPSIN"/>
</dbReference>